<feature type="region of interest" description="Disordered" evidence="1">
    <location>
        <begin position="1"/>
        <end position="55"/>
    </location>
</feature>
<organism evidence="2 3">
    <name type="scientific">Panicum virgatum</name>
    <name type="common">Blackwell switchgrass</name>
    <dbReference type="NCBI Taxonomy" id="38727"/>
    <lineage>
        <taxon>Eukaryota</taxon>
        <taxon>Viridiplantae</taxon>
        <taxon>Streptophyta</taxon>
        <taxon>Embryophyta</taxon>
        <taxon>Tracheophyta</taxon>
        <taxon>Spermatophyta</taxon>
        <taxon>Magnoliopsida</taxon>
        <taxon>Liliopsida</taxon>
        <taxon>Poales</taxon>
        <taxon>Poaceae</taxon>
        <taxon>PACMAD clade</taxon>
        <taxon>Panicoideae</taxon>
        <taxon>Panicodae</taxon>
        <taxon>Paniceae</taxon>
        <taxon>Panicinae</taxon>
        <taxon>Panicum</taxon>
        <taxon>Panicum sect. Hiantes</taxon>
    </lineage>
</organism>
<keyword evidence="3" id="KW-1185">Reference proteome</keyword>
<dbReference type="AlphaFoldDB" id="A0A8T0TNP8"/>
<reference evidence="2" key="1">
    <citation type="submission" date="2020-05" db="EMBL/GenBank/DDBJ databases">
        <title>WGS assembly of Panicum virgatum.</title>
        <authorList>
            <person name="Lovell J.T."/>
            <person name="Jenkins J."/>
            <person name="Shu S."/>
            <person name="Juenger T.E."/>
            <person name="Schmutz J."/>
        </authorList>
    </citation>
    <scope>NUCLEOTIDE SEQUENCE</scope>
    <source>
        <strain evidence="2">AP13</strain>
    </source>
</reference>
<name>A0A8T0TNP8_PANVG</name>
<dbReference type="Proteomes" id="UP000823388">
    <property type="component" value="Chromosome 4K"/>
</dbReference>
<proteinExistence type="predicted"/>
<evidence type="ECO:0000256" key="1">
    <source>
        <dbReference type="SAM" id="MobiDB-lite"/>
    </source>
</evidence>
<feature type="region of interest" description="Disordered" evidence="1">
    <location>
        <begin position="169"/>
        <end position="189"/>
    </location>
</feature>
<gene>
    <name evidence="2" type="ORF">PVAP13_4KG175403</name>
</gene>
<sequence>MKAAGRTRSRAAPPLPPSAASLAPSAGKPRRPSPASILSFPAVATSSTSSPTRPPPRLLHFLTAANSSSSWPANLLLFLAAGGPPFLTVGVPSFSFSRPAALPFLAAGGPPRLPPPLRLSVRHYAPALLRRELRRPCAPSLSRALPPRGPSACGLDLRVRREWHGLARRWRQPGGPDQRGLLRRGEGSGVSSSQFLDMLIQT</sequence>
<evidence type="ECO:0000313" key="3">
    <source>
        <dbReference type="Proteomes" id="UP000823388"/>
    </source>
</evidence>
<dbReference type="EMBL" id="CM029043">
    <property type="protein sequence ID" value="KAG2610653.1"/>
    <property type="molecule type" value="Genomic_DNA"/>
</dbReference>
<evidence type="ECO:0000313" key="2">
    <source>
        <dbReference type="EMBL" id="KAG2610653.1"/>
    </source>
</evidence>
<comment type="caution">
    <text evidence="2">The sequence shown here is derived from an EMBL/GenBank/DDBJ whole genome shotgun (WGS) entry which is preliminary data.</text>
</comment>
<accession>A0A8T0TNP8</accession>
<protein>
    <submittedName>
        <fullName evidence="2">Uncharacterized protein</fullName>
    </submittedName>
</protein>